<gene>
    <name evidence="2" type="ORF">Pfra01_000219500</name>
</gene>
<dbReference type="EMBL" id="BSXT01000173">
    <property type="protein sequence ID" value="GMF19826.1"/>
    <property type="molecule type" value="Genomic_DNA"/>
</dbReference>
<keyword evidence="3" id="KW-1185">Reference proteome</keyword>
<comment type="caution">
    <text evidence="2">The sequence shown here is derived from an EMBL/GenBank/DDBJ whole genome shotgun (WGS) entry which is preliminary data.</text>
</comment>
<evidence type="ECO:0000313" key="3">
    <source>
        <dbReference type="Proteomes" id="UP001165121"/>
    </source>
</evidence>
<organism evidence="2 3">
    <name type="scientific">Phytophthora fragariaefolia</name>
    <dbReference type="NCBI Taxonomy" id="1490495"/>
    <lineage>
        <taxon>Eukaryota</taxon>
        <taxon>Sar</taxon>
        <taxon>Stramenopiles</taxon>
        <taxon>Oomycota</taxon>
        <taxon>Peronosporomycetes</taxon>
        <taxon>Peronosporales</taxon>
        <taxon>Peronosporaceae</taxon>
        <taxon>Phytophthora</taxon>
    </lineage>
</organism>
<feature type="region of interest" description="Disordered" evidence="1">
    <location>
        <begin position="1"/>
        <end position="37"/>
    </location>
</feature>
<feature type="region of interest" description="Disordered" evidence="1">
    <location>
        <begin position="313"/>
        <end position="346"/>
    </location>
</feature>
<name>A0A9W6WWW4_9STRA</name>
<protein>
    <submittedName>
        <fullName evidence="2">Unnamed protein product</fullName>
    </submittedName>
</protein>
<dbReference type="AlphaFoldDB" id="A0A9W6WWW4"/>
<sequence>MPIGAVLSDNSKISAGRISSPSLSAAQEMESQHKPGLFEGQPALRLVASEKFLNSTIENSSPVTTFEACPSVTCDVASDDSSDDSDLSHRSSYRSTTRRGENQLRGSRRTSNTVQKVRPGDHEDEEEEMIISSTSARVATDKNASCDVRDDFDTEINVQDAAPVLKGFFSKSVSVSKEQRELQREQRRELIYRESKLRQNKLREQAAREREADVDLNRRRKVEQLRRLNQQRRVELLRDAAGARKKLLERIQEDNDTYLAERERWENDFEDEMQILSRAFRKAHTSDENRPMTVAGLAVPEAMSQLERDASNFEKRVKTAQPALSSMSPHPRRTQRPGTTEGTPSIFDAEMASSPFFDFCEALPLEDSQDVFDLFGDDQKSDPFAFYNSVEASPTQQPNRDIDRLLREREKLLQRLAAIDQMVQTQQ</sequence>
<dbReference type="Proteomes" id="UP001165121">
    <property type="component" value="Unassembled WGS sequence"/>
</dbReference>
<feature type="region of interest" description="Disordered" evidence="1">
    <location>
        <begin position="75"/>
        <end position="128"/>
    </location>
</feature>
<evidence type="ECO:0000313" key="2">
    <source>
        <dbReference type="EMBL" id="GMF19826.1"/>
    </source>
</evidence>
<reference evidence="2" key="1">
    <citation type="submission" date="2023-04" db="EMBL/GenBank/DDBJ databases">
        <title>Phytophthora fragariaefolia NBRC 109709.</title>
        <authorList>
            <person name="Ichikawa N."/>
            <person name="Sato H."/>
            <person name="Tonouchi N."/>
        </authorList>
    </citation>
    <scope>NUCLEOTIDE SEQUENCE</scope>
    <source>
        <strain evidence="2">NBRC 109709</strain>
    </source>
</reference>
<feature type="compositionally biased region" description="Polar residues" evidence="1">
    <location>
        <begin position="8"/>
        <end position="25"/>
    </location>
</feature>
<accession>A0A9W6WWW4</accession>
<evidence type="ECO:0000256" key="1">
    <source>
        <dbReference type="SAM" id="MobiDB-lite"/>
    </source>
</evidence>
<proteinExistence type="predicted"/>
<dbReference type="OrthoDB" id="76168at2759"/>